<dbReference type="EMBL" id="CAUYUJ010003925">
    <property type="protein sequence ID" value="CAK0807418.1"/>
    <property type="molecule type" value="Genomic_DNA"/>
</dbReference>
<evidence type="ECO:0000313" key="2">
    <source>
        <dbReference type="EMBL" id="CAK0807418.1"/>
    </source>
</evidence>
<reference evidence="2" key="1">
    <citation type="submission" date="2023-10" db="EMBL/GenBank/DDBJ databases">
        <authorList>
            <person name="Chen Y."/>
            <person name="Shah S."/>
            <person name="Dougan E. K."/>
            <person name="Thang M."/>
            <person name="Chan C."/>
        </authorList>
    </citation>
    <scope>NUCLEOTIDE SEQUENCE [LARGE SCALE GENOMIC DNA]</scope>
</reference>
<organism evidence="2 3">
    <name type="scientific">Prorocentrum cordatum</name>
    <dbReference type="NCBI Taxonomy" id="2364126"/>
    <lineage>
        <taxon>Eukaryota</taxon>
        <taxon>Sar</taxon>
        <taxon>Alveolata</taxon>
        <taxon>Dinophyceae</taxon>
        <taxon>Prorocentrales</taxon>
        <taxon>Prorocentraceae</taxon>
        <taxon>Prorocentrum</taxon>
    </lineage>
</organism>
<feature type="compositionally biased region" description="Low complexity" evidence="1">
    <location>
        <begin position="31"/>
        <end position="40"/>
    </location>
</feature>
<gene>
    <name evidence="2" type="ORF">PCOR1329_LOCUS13307</name>
</gene>
<comment type="caution">
    <text evidence="2">The sequence shown here is derived from an EMBL/GenBank/DDBJ whole genome shotgun (WGS) entry which is preliminary data.</text>
</comment>
<feature type="compositionally biased region" description="Basic and acidic residues" evidence="1">
    <location>
        <begin position="63"/>
        <end position="80"/>
    </location>
</feature>
<accession>A0ABN9QQT7</accession>
<sequence>MVTRMDPYVVAFLPAPPPRPALSTKKRRLETSTSGSASSAPAPPAPAAVGGAVLTPPPAGCPRQEEGARARNDGEEDRRPAAVPLQVSTFEQYVTWVQAILFEYEPASADAAAETVRGYAGREAELIDMLVVKHIRED</sequence>
<dbReference type="Proteomes" id="UP001189429">
    <property type="component" value="Unassembled WGS sequence"/>
</dbReference>
<name>A0ABN9QQT7_9DINO</name>
<evidence type="ECO:0000256" key="1">
    <source>
        <dbReference type="SAM" id="MobiDB-lite"/>
    </source>
</evidence>
<evidence type="ECO:0000313" key="3">
    <source>
        <dbReference type="Proteomes" id="UP001189429"/>
    </source>
</evidence>
<feature type="region of interest" description="Disordered" evidence="1">
    <location>
        <begin position="1"/>
        <end position="83"/>
    </location>
</feature>
<proteinExistence type="predicted"/>
<keyword evidence="3" id="KW-1185">Reference proteome</keyword>
<protein>
    <submittedName>
        <fullName evidence="2">Uncharacterized protein</fullName>
    </submittedName>
</protein>